<dbReference type="GO" id="GO:0033281">
    <property type="term" value="C:TAT protein transport complex"/>
    <property type="evidence" value="ECO:0007669"/>
    <property type="project" value="UniProtKB-UniRule"/>
</dbReference>
<accession>A0A1Y6BK56</accession>
<dbReference type="Pfam" id="PF02416">
    <property type="entry name" value="TatA_B_E"/>
    <property type="match status" value="1"/>
</dbReference>
<comment type="subunit">
    <text evidence="9">The Tat system comprises two distinct complexes: a TatABC complex, containing multiple copies of TatA, TatB and TatC subunits, and a separate TatA complex, containing only TatA subunits. Substrates initially bind to the TatABC complex, which probably triggers association of the separate TatA complex to form the active translocon.</text>
</comment>
<keyword evidence="8 9" id="KW-0472">Membrane</keyword>
<feature type="compositionally biased region" description="Low complexity" evidence="10">
    <location>
        <begin position="166"/>
        <end position="232"/>
    </location>
</feature>
<dbReference type="NCBIfam" id="TIGR01410">
    <property type="entry name" value="tatB"/>
    <property type="match status" value="1"/>
</dbReference>
<keyword evidence="7 9" id="KW-0811">Translocation</keyword>
<keyword evidence="3 9" id="KW-1003">Cell membrane</keyword>
<dbReference type="HAMAP" id="MF_00237">
    <property type="entry name" value="TatB"/>
    <property type="match status" value="1"/>
</dbReference>
<evidence type="ECO:0000256" key="10">
    <source>
        <dbReference type="SAM" id="MobiDB-lite"/>
    </source>
</evidence>
<gene>
    <name evidence="9" type="primary">tatB</name>
    <name evidence="12" type="ORF">SAMN05428998_105241</name>
</gene>
<evidence type="ECO:0000256" key="5">
    <source>
        <dbReference type="ARBA" id="ARBA00022927"/>
    </source>
</evidence>
<sequence length="247" mass="24803">MLDIGWTEMAIIALVALVVIGPKDLPKAMRSVAKWVRKARSLSREFQSGLDEMMREAELDEAKKSIESVGRYRVDELVEREVDPTGSVKRDLKEVEDTAKERSDAATTAATTAATAASVASTAEASATEAEAPAPAKKGRRVSHASPKAPGNSVKPPSAGVESSIPAAGSPAKGGTAKTAAAKKAPAAKAPAGKAPAGKAAAKAPAAKSAAKGAATRKAPASKAAAAPGGTTDKTNNGPASDSGKAE</sequence>
<evidence type="ECO:0000256" key="4">
    <source>
        <dbReference type="ARBA" id="ARBA00022692"/>
    </source>
</evidence>
<organism evidence="12 13">
    <name type="scientific">Tistlia consotensis USBA 355</name>
    <dbReference type="NCBI Taxonomy" id="560819"/>
    <lineage>
        <taxon>Bacteria</taxon>
        <taxon>Pseudomonadati</taxon>
        <taxon>Pseudomonadota</taxon>
        <taxon>Alphaproteobacteria</taxon>
        <taxon>Rhodospirillales</taxon>
        <taxon>Rhodovibrionaceae</taxon>
        <taxon>Tistlia</taxon>
    </lineage>
</organism>
<dbReference type="Proteomes" id="UP000192917">
    <property type="component" value="Unassembled WGS sequence"/>
</dbReference>
<comment type="subcellular location">
    <subcellularLocation>
        <location evidence="9">Cell membrane</location>
        <topology evidence="9">Single-pass membrane protein</topology>
    </subcellularLocation>
    <subcellularLocation>
        <location evidence="1">Membrane</location>
        <topology evidence="1">Single-pass membrane protein</topology>
    </subcellularLocation>
</comment>
<dbReference type="PANTHER" id="PTHR33162">
    <property type="entry name" value="SEC-INDEPENDENT PROTEIN TRANSLOCASE PROTEIN TATA, CHLOROPLASTIC"/>
    <property type="match status" value="1"/>
</dbReference>
<evidence type="ECO:0000256" key="3">
    <source>
        <dbReference type="ARBA" id="ARBA00022475"/>
    </source>
</evidence>
<reference evidence="12 13" key="1">
    <citation type="submission" date="2017-04" db="EMBL/GenBank/DDBJ databases">
        <authorList>
            <person name="Afonso C.L."/>
            <person name="Miller P.J."/>
            <person name="Scott M.A."/>
            <person name="Spackman E."/>
            <person name="Goraichik I."/>
            <person name="Dimitrov K.M."/>
            <person name="Suarez D.L."/>
            <person name="Swayne D.E."/>
        </authorList>
    </citation>
    <scope>NUCLEOTIDE SEQUENCE [LARGE SCALE GENOMIC DNA]</scope>
    <source>
        <strain evidence="12 13">USBA 355</strain>
    </source>
</reference>
<keyword evidence="2 9" id="KW-0813">Transport</keyword>
<feature type="region of interest" description="Disordered" evidence="10">
    <location>
        <begin position="82"/>
        <end position="247"/>
    </location>
</feature>
<evidence type="ECO:0000313" key="12">
    <source>
        <dbReference type="EMBL" id="SMF14173.1"/>
    </source>
</evidence>
<keyword evidence="6 9" id="KW-1133">Transmembrane helix</keyword>
<comment type="similarity">
    <text evidence="9">Belongs to the TatB family.</text>
</comment>
<evidence type="ECO:0000256" key="6">
    <source>
        <dbReference type="ARBA" id="ARBA00022989"/>
    </source>
</evidence>
<evidence type="ECO:0000313" key="13">
    <source>
        <dbReference type="Proteomes" id="UP000192917"/>
    </source>
</evidence>
<keyword evidence="5 9" id="KW-0653">Protein transport</keyword>
<dbReference type="EMBL" id="FWZX01000005">
    <property type="protein sequence ID" value="SMF14173.1"/>
    <property type="molecule type" value="Genomic_DNA"/>
</dbReference>
<dbReference type="InterPro" id="IPR018448">
    <property type="entry name" value="TatB"/>
</dbReference>
<evidence type="ECO:0000256" key="8">
    <source>
        <dbReference type="ARBA" id="ARBA00023136"/>
    </source>
</evidence>
<dbReference type="GO" id="GO:0043953">
    <property type="term" value="P:protein transport by the Tat complex"/>
    <property type="evidence" value="ECO:0007669"/>
    <property type="project" value="UniProtKB-UniRule"/>
</dbReference>
<evidence type="ECO:0000256" key="7">
    <source>
        <dbReference type="ARBA" id="ARBA00023010"/>
    </source>
</evidence>
<dbReference type="GO" id="GO:0008320">
    <property type="term" value="F:protein transmembrane transporter activity"/>
    <property type="evidence" value="ECO:0007669"/>
    <property type="project" value="UniProtKB-UniRule"/>
</dbReference>
<dbReference type="PRINTS" id="PR01506">
    <property type="entry name" value="TATBPROTEIN"/>
</dbReference>
<feature type="transmembrane region" description="Helical" evidence="11">
    <location>
        <begin position="6"/>
        <end position="25"/>
    </location>
</feature>
<evidence type="ECO:0000256" key="2">
    <source>
        <dbReference type="ARBA" id="ARBA00022448"/>
    </source>
</evidence>
<proteinExistence type="inferred from homology"/>
<protein>
    <recommendedName>
        <fullName evidence="9">Sec-independent protein translocase protein TatB</fullName>
    </recommendedName>
</protein>
<keyword evidence="4 9" id="KW-0812">Transmembrane</keyword>
<dbReference type="STRING" id="560819.SAMN05428998_105241"/>
<feature type="compositionally biased region" description="Low complexity" evidence="10">
    <location>
        <begin position="105"/>
        <end position="136"/>
    </location>
</feature>
<dbReference type="InterPro" id="IPR003369">
    <property type="entry name" value="TatA/B/E"/>
</dbReference>
<dbReference type="RefSeq" id="WP_085122299.1">
    <property type="nucleotide sequence ID" value="NZ_FWZX01000005.1"/>
</dbReference>
<keyword evidence="13" id="KW-1185">Reference proteome</keyword>
<feature type="compositionally biased region" description="Basic and acidic residues" evidence="10">
    <location>
        <begin position="82"/>
        <end position="104"/>
    </location>
</feature>
<dbReference type="PANTHER" id="PTHR33162:SF1">
    <property type="entry name" value="SEC-INDEPENDENT PROTEIN TRANSLOCASE PROTEIN TATA, CHLOROPLASTIC"/>
    <property type="match status" value="1"/>
</dbReference>
<evidence type="ECO:0000256" key="11">
    <source>
        <dbReference type="SAM" id="Phobius"/>
    </source>
</evidence>
<dbReference type="Gene3D" id="1.20.5.3310">
    <property type="match status" value="1"/>
</dbReference>
<evidence type="ECO:0000256" key="1">
    <source>
        <dbReference type="ARBA" id="ARBA00004167"/>
    </source>
</evidence>
<dbReference type="AlphaFoldDB" id="A0A1Y6BK56"/>
<name>A0A1Y6BK56_9PROT</name>
<evidence type="ECO:0000256" key="9">
    <source>
        <dbReference type="HAMAP-Rule" id="MF_00237"/>
    </source>
</evidence>
<comment type="function">
    <text evidence="9">Part of the twin-arginine translocation (Tat) system that transports large folded proteins containing a characteristic twin-arginine motif in their signal peptide across membranes. Together with TatC, TatB is part of a receptor directly interacting with Tat signal peptides. TatB may form an oligomeric binding site that transiently accommodates folded Tat precursor proteins before their translocation.</text>
</comment>